<dbReference type="Proteomes" id="UP001064048">
    <property type="component" value="Chromosome Z"/>
</dbReference>
<protein>
    <submittedName>
        <fullName evidence="1">Uncharacterized protein</fullName>
    </submittedName>
</protein>
<accession>A0ACC0K3J5</accession>
<proteinExistence type="predicted"/>
<dbReference type="EMBL" id="CM046131">
    <property type="protein sequence ID" value="KAI8430949.1"/>
    <property type="molecule type" value="Genomic_DNA"/>
</dbReference>
<comment type="caution">
    <text evidence="1">The sequence shown here is derived from an EMBL/GenBank/DDBJ whole genome shotgun (WGS) entry which is preliminary data.</text>
</comment>
<reference evidence="1 2" key="1">
    <citation type="journal article" date="2022" name="Genome Biol. Evol.">
        <title>The Spruce Budworm Genome: Reconstructing the Evolutionary History of Antifreeze Proteins.</title>
        <authorList>
            <person name="Beliveau C."/>
            <person name="Gagne P."/>
            <person name="Picq S."/>
            <person name="Vernygora O."/>
            <person name="Keeling C.I."/>
            <person name="Pinkney K."/>
            <person name="Doucet D."/>
            <person name="Wen F."/>
            <person name="Johnston J.S."/>
            <person name="Maaroufi H."/>
            <person name="Boyle B."/>
            <person name="Laroche J."/>
            <person name="Dewar K."/>
            <person name="Juretic N."/>
            <person name="Blackburn G."/>
            <person name="Nisole A."/>
            <person name="Brunet B."/>
            <person name="Brandao M."/>
            <person name="Lumley L."/>
            <person name="Duan J."/>
            <person name="Quan G."/>
            <person name="Lucarotti C.J."/>
            <person name="Roe A.D."/>
            <person name="Sperling F.A.H."/>
            <person name="Levesque R.C."/>
            <person name="Cusson M."/>
        </authorList>
    </citation>
    <scope>NUCLEOTIDE SEQUENCE [LARGE SCALE GENOMIC DNA]</scope>
    <source>
        <strain evidence="1">Glfc:IPQL:Cfum</strain>
    </source>
</reference>
<keyword evidence="2" id="KW-1185">Reference proteome</keyword>
<gene>
    <name evidence="1" type="ORF">MSG28_001059</name>
</gene>
<evidence type="ECO:0000313" key="2">
    <source>
        <dbReference type="Proteomes" id="UP001064048"/>
    </source>
</evidence>
<evidence type="ECO:0000313" key="1">
    <source>
        <dbReference type="EMBL" id="KAI8430949.1"/>
    </source>
</evidence>
<name>A0ACC0K3J5_CHOFU</name>
<organism evidence="1 2">
    <name type="scientific">Choristoneura fumiferana</name>
    <name type="common">Spruce budworm moth</name>
    <name type="synonym">Archips fumiferana</name>
    <dbReference type="NCBI Taxonomy" id="7141"/>
    <lineage>
        <taxon>Eukaryota</taxon>
        <taxon>Metazoa</taxon>
        <taxon>Ecdysozoa</taxon>
        <taxon>Arthropoda</taxon>
        <taxon>Hexapoda</taxon>
        <taxon>Insecta</taxon>
        <taxon>Pterygota</taxon>
        <taxon>Neoptera</taxon>
        <taxon>Endopterygota</taxon>
        <taxon>Lepidoptera</taxon>
        <taxon>Glossata</taxon>
        <taxon>Ditrysia</taxon>
        <taxon>Tortricoidea</taxon>
        <taxon>Tortricidae</taxon>
        <taxon>Tortricinae</taxon>
        <taxon>Choristoneura</taxon>
    </lineage>
</organism>
<sequence>MREKTRLRVTGWEAITAAHTHLSTRGISQMFCILLVLLAGTVTAQSSLEGRRTLCGRELAKAHYMFCYGSETGPKGSLDLKNDVANLEIGVTRIPGRFAYNFQRAMDRVQFENSLVDTCCLKPCHINELLNHC</sequence>